<dbReference type="AlphaFoldDB" id="A0A9Q0IZ55"/>
<dbReference type="GO" id="GO:0009044">
    <property type="term" value="F:xylan 1,4-beta-xylosidase activity"/>
    <property type="evidence" value="ECO:0007669"/>
    <property type="project" value="InterPro"/>
</dbReference>
<dbReference type="Pfam" id="PF01915">
    <property type="entry name" value="Glyco_hydro_3_C"/>
    <property type="match status" value="1"/>
</dbReference>
<comment type="caution">
    <text evidence="4">The sequence shown here is derived from an EMBL/GenBank/DDBJ whole genome shotgun (WGS) entry which is preliminary data.</text>
</comment>
<dbReference type="GO" id="GO:0031222">
    <property type="term" value="P:arabinan catabolic process"/>
    <property type="evidence" value="ECO:0007669"/>
    <property type="project" value="TreeGrafter"/>
</dbReference>
<evidence type="ECO:0000256" key="1">
    <source>
        <dbReference type="ARBA" id="ARBA00022801"/>
    </source>
</evidence>
<evidence type="ECO:0000313" key="4">
    <source>
        <dbReference type="EMBL" id="KAJ4822032.1"/>
    </source>
</evidence>
<dbReference type="EMBL" id="JAKUCV010007776">
    <property type="protein sequence ID" value="KAJ4822032.1"/>
    <property type="molecule type" value="Genomic_DNA"/>
</dbReference>
<proteinExistence type="predicted"/>
<evidence type="ECO:0000256" key="2">
    <source>
        <dbReference type="ARBA" id="ARBA00023295"/>
    </source>
</evidence>
<name>A0A9Q0IZ55_9ROSI</name>
<sequence>MLFSAGGLDISFAKNNPNIGAILWVGYPGERGAPAIADPIFGKYNPEGRLPLTWHEASYVDMLPVTSMPLRPVDSLGYPGRTYKFFSMVLQFSIWLRTQLHQIQLHIKVCSKIKTNKAKQVSTLLRHQIWFQRWGRGCDCLLQAPTKDSCNSHQASNWLPESFVPAGGSKKVRFVLNLCGSLHAVDYNAYSVLPSGDHTITIGDNIVSFPLHVNFSS</sequence>
<dbReference type="InterPro" id="IPR044993">
    <property type="entry name" value="BXL"/>
</dbReference>
<keyword evidence="5" id="KW-1185">Reference proteome</keyword>
<reference evidence="4" key="1">
    <citation type="submission" date="2022-02" db="EMBL/GenBank/DDBJ databases">
        <authorList>
            <person name="Henning P.M."/>
            <person name="McCubbin A.G."/>
            <person name="Shore J.S."/>
        </authorList>
    </citation>
    <scope>NUCLEOTIDE SEQUENCE</scope>
    <source>
        <strain evidence="4">F60SS</strain>
        <tissue evidence="4">Leaves</tissue>
    </source>
</reference>
<dbReference type="GO" id="GO:0046556">
    <property type="term" value="F:alpha-L-arabinofuranosidase activity"/>
    <property type="evidence" value="ECO:0007669"/>
    <property type="project" value="TreeGrafter"/>
</dbReference>
<dbReference type="InterPro" id="IPR036881">
    <property type="entry name" value="Glyco_hydro_3_C_sf"/>
</dbReference>
<dbReference type="Gene3D" id="3.40.50.1700">
    <property type="entry name" value="Glycoside hydrolase family 3 C-terminal domain"/>
    <property type="match status" value="1"/>
</dbReference>
<organism evidence="4 5">
    <name type="scientific">Turnera subulata</name>
    <dbReference type="NCBI Taxonomy" id="218843"/>
    <lineage>
        <taxon>Eukaryota</taxon>
        <taxon>Viridiplantae</taxon>
        <taxon>Streptophyta</taxon>
        <taxon>Embryophyta</taxon>
        <taxon>Tracheophyta</taxon>
        <taxon>Spermatophyta</taxon>
        <taxon>Magnoliopsida</taxon>
        <taxon>eudicotyledons</taxon>
        <taxon>Gunneridae</taxon>
        <taxon>Pentapetalae</taxon>
        <taxon>rosids</taxon>
        <taxon>fabids</taxon>
        <taxon>Malpighiales</taxon>
        <taxon>Passifloraceae</taxon>
        <taxon>Turnera</taxon>
    </lineage>
</organism>
<dbReference type="PANTHER" id="PTHR42721">
    <property type="entry name" value="SUGAR HYDROLASE-RELATED"/>
    <property type="match status" value="1"/>
</dbReference>
<reference evidence="4" key="2">
    <citation type="journal article" date="2023" name="Plants (Basel)">
        <title>Annotation of the Turnera subulata (Passifloraceae) Draft Genome Reveals the S-Locus Evolved after the Divergence of Turneroideae from Passifloroideae in a Stepwise Manner.</title>
        <authorList>
            <person name="Henning P.M."/>
            <person name="Roalson E.H."/>
            <person name="Mir W."/>
            <person name="McCubbin A.G."/>
            <person name="Shore J.S."/>
        </authorList>
    </citation>
    <scope>NUCLEOTIDE SEQUENCE</scope>
    <source>
        <strain evidence="4">F60SS</strain>
    </source>
</reference>
<feature type="domain" description="Glycoside hydrolase family 3 C-terminal" evidence="3">
    <location>
        <begin position="4"/>
        <end position="57"/>
    </location>
</feature>
<evidence type="ECO:0000313" key="5">
    <source>
        <dbReference type="Proteomes" id="UP001141552"/>
    </source>
</evidence>
<keyword evidence="1" id="KW-0378">Hydrolase</keyword>
<protein>
    <recommendedName>
        <fullName evidence="3">Glycoside hydrolase family 3 C-terminal domain-containing protein</fullName>
    </recommendedName>
</protein>
<dbReference type="Proteomes" id="UP001141552">
    <property type="component" value="Unassembled WGS sequence"/>
</dbReference>
<keyword evidence="2" id="KW-0326">Glycosidase</keyword>
<dbReference type="OrthoDB" id="47059at2759"/>
<accession>A0A9Q0IZ55</accession>
<dbReference type="GO" id="GO:0045493">
    <property type="term" value="P:xylan catabolic process"/>
    <property type="evidence" value="ECO:0007669"/>
    <property type="project" value="InterPro"/>
</dbReference>
<dbReference type="SUPFAM" id="SSF52279">
    <property type="entry name" value="Beta-D-glucan exohydrolase, C-terminal domain"/>
    <property type="match status" value="1"/>
</dbReference>
<gene>
    <name evidence="4" type="ORF">Tsubulata_001612</name>
</gene>
<dbReference type="InterPro" id="IPR002772">
    <property type="entry name" value="Glyco_hydro_3_C"/>
</dbReference>
<dbReference type="PANTHER" id="PTHR42721:SF11">
    <property type="entry name" value="BETA-D-XYLOSIDASE 5-RELATED"/>
    <property type="match status" value="1"/>
</dbReference>
<evidence type="ECO:0000259" key="3">
    <source>
        <dbReference type="Pfam" id="PF01915"/>
    </source>
</evidence>